<protein>
    <recommendedName>
        <fullName evidence="2">HTH CENPB-type domain-containing protein</fullName>
    </recommendedName>
</protein>
<dbReference type="Gene3D" id="1.10.10.60">
    <property type="entry name" value="Homeodomain-like"/>
    <property type="match status" value="2"/>
</dbReference>
<dbReference type="SUPFAM" id="SSF46689">
    <property type="entry name" value="Homeodomain-like"/>
    <property type="match status" value="2"/>
</dbReference>
<evidence type="ECO:0000259" key="2">
    <source>
        <dbReference type="PROSITE" id="PS51253"/>
    </source>
</evidence>
<name>A0AAN9GHA7_9CAEN</name>
<feature type="domain" description="HTH CENPB-type" evidence="2">
    <location>
        <begin position="64"/>
        <end position="135"/>
    </location>
</feature>
<organism evidence="4 5">
    <name type="scientific">Littorina saxatilis</name>
    <dbReference type="NCBI Taxonomy" id="31220"/>
    <lineage>
        <taxon>Eukaryota</taxon>
        <taxon>Metazoa</taxon>
        <taxon>Spiralia</taxon>
        <taxon>Lophotrochozoa</taxon>
        <taxon>Mollusca</taxon>
        <taxon>Gastropoda</taxon>
        <taxon>Caenogastropoda</taxon>
        <taxon>Littorinimorpha</taxon>
        <taxon>Littorinoidea</taxon>
        <taxon>Littorinidae</taxon>
        <taxon>Littorina</taxon>
    </lineage>
</organism>
<evidence type="ECO:0000313" key="4">
    <source>
        <dbReference type="EMBL" id="KAK7108858.1"/>
    </source>
</evidence>
<reference evidence="4 5" key="1">
    <citation type="submission" date="2024-02" db="EMBL/GenBank/DDBJ databases">
        <title>Chromosome-scale genome assembly of the rough periwinkle Littorina saxatilis.</title>
        <authorList>
            <person name="De Jode A."/>
            <person name="Faria R."/>
            <person name="Formenti G."/>
            <person name="Sims Y."/>
            <person name="Smith T.P."/>
            <person name="Tracey A."/>
            <person name="Wood J.M.D."/>
            <person name="Zagrodzka Z.B."/>
            <person name="Johannesson K."/>
            <person name="Butlin R.K."/>
            <person name="Leder E.H."/>
        </authorList>
    </citation>
    <scope>NUCLEOTIDE SEQUENCE [LARGE SCALE GENOMIC DNA]</scope>
    <source>
        <strain evidence="4">Snail1</strain>
        <tissue evidence="4">Muscle</tissue>
    </source>
</reference>
<dbReference type="AlphaFoldDB" id="A0AAN9GHA7"/>
<proteinExistence type="predicted"/>
<dbReference type="InterPro" id="IPR006600">
    <property type="entry name" value="HTH_CenpB_DNA-bd_dom"/>
</dbReference>
<dbReference type="SMART" id="SM00674">
    <property type="entry name" value="CENPB"/>
    <property type="match status" value="1"/>
</dbReference>
<dbReference type="EMBL" id="JBAMIC010000004">
    <property type="protein sequence ID" value="KAK7108858.1"/>
    <property type="molecule type" value="Genomic_DNA"/>
</dbReference>
<dbReference type="EMBL" id="JBAMIC010000011">
    <property type="protein sequence ID" value="KAK7100976.1"/>
    <property type="molecule type" value="Genomic_DNA"/>
</dbReference>
<sequence length="175" mass="20199">MPRIKSYTVAFKLSALDYFDNNANGNVSQTASEFGVDRKRIREWRENRNTLLRHQAGKEKKKRKLHGGRDVRSEEVDEGVLEYLDQERAEGRVVRNKDLQRGALELAGGLDIDEFVASPMWLKRCKQRHAVSTRRGTNTNQTYPLFKVNRDTVRPTAAPLQTRKGCDDIRLPKLF</sequence>
<keyword evidence="1" id="KW-0238">DNA-binding</keyword>
<dbReference type="Pfam" id="PF03221">
    <property type="entry name" value="HTH_Tnp_Tc5"/>
    <property type="match status" value="1"/>
</dbReference>
<dbReference type="PROSITE" id="PS51253">
    <property type="entry name" value="HTH_CENPB"/>
    <property type="match status" value="1"/>
</dbReference>
<dbReference type="InterPro" id="IPR018586">
    <property type="entry name" value="Brinker_DNA-bd"/>
</dbReference>
<keyword evidence="5" id="KW-1185">Reference proteome</keyword>
<dbReference type="Proteomes" id="UP001374579">
    <property type="component" value="Unassembled WGS sequence"/>
</dbReference>
<evidence type="ECO:0000313" key="5">
    <source>
        <dbReference type="Proteomes" id="UP001374579"/>
    </source>
</evidence>
<dbReference type="Pfam" id="PF09607">
    <property type="entry name" value="BrkDBD"/>
    <property type="match status" value="1"/>
</dbReference>
<gene>
    <name evidence="4" type="ORF">V1264_016520</name>
    <name evidence="3" type="ORF">V1264_023832</name>
</gene>
<evidence type="ECO:0000313" key="3">
    <source>
        <dbReference type="EMBL" id="KAK7100976.1"/>
    </source>
</evidence>
<comment type="caution">
    <text evidence="4">The sequence shown here is derived from an EMBL/GenBank/DDBJ whole genome shotgun (WGS) entry which is preliminary data.</text>
</comment>
<evidence type="ECO:0000256" key="1">
    <source>
        <dbReference type="ARBA" id="ARBA00023125"/>
    </source>
</evidence>
<dbReference type="GO" id="GO:0003677">
    <property type="term" value="F:DNA binding"/>
    <property type="evidence" value="ECO:0007669"/>
    <property type="project" value="UniProtKB-KW"/>
</dbReference>
<accession>A0AAN9GHA7</accession>
<dbReference type="InterPro" id="IPR009057">
    <property type="entry name" value="Homeodomain-like_sf"/>
</dbReference>